<evidence type="ECO:0000313" key="1">
    <source>
        <dbReference type="EMBL" id="GAI84975.1"/>
    </source>
</evidence>
<proteinExistence type="predicted"/>
<reference evidence="1" key="1">
    <citation type="journal article" date="2014" name="Front. Microbiol.">
        <title>High frequency of phylogenetically diverse reductive dehalogenase-homologous genes in deep subseafloor sedimentary metagenomes.</title>
        <authorList>
            <person name="Kawai M."/>
            <person name="Futagami T."/>
            <person name="Toyoda A."/>
            <person name="Takaki Y."/>
            <person name="Nishi S."/>
            <person name="Hori S."/>
            <person name="Arai W."/>
            <person name="Tsubouchi T."/>
            <person name="Morono Y."/>
            <person name="Uchiyama I."/>
            <person name="Ito T."/>
            <person name="Fujiyama A."/>
            <person name="Inagaki F."/>
            <person name="Takami H."/>
        </authorList>
    </citation>
    <scope>NUCLEOTIDE SEQUENCE</scope>
    <source>
        <strain evidence="1">Expedition CK06-06</strain>
    </source>
</reference>
<sequence length="77" mass="8971">TWVGPILFFTFDFLSKNPNLVDSILKILIEYLKNMDQKIRFSMVIENKKGNYKKIKYSGNVDGLKKIVKTVENLSNE</sequence>
<organism evidence="1">
    <name type="scientific">marine sediment metagenome</name>
    <dbReference type="NCBI Taxonomy" id="412755"/>
    <lineage>
        <taxon>unclassified sequences</taxon>
        <taxon>metagenomes</taxon>
        <taxon>ecological metagenomes</taxon>
    </lineage>
</organism>
<accession>X1TBQ2</accession>
<feature type="non-terminal residue" evidence="1">
    <location>
        <position position="1"/>
    </location>
</feature>
<dbReference type="EMBL" id="BARW01012535">
    <property type="protein sequence ID" value="GAI84975.1"/>
    <property type="molecule type" value="Genomic_DNA"/>
</dbReference>
<name>X1TBQ2_9ZZZZ</name>
<dbReference type="AlphaFoldDB" id="X1TBQ2"/>
<comment type="caution">
    <text evidence="1">The sequence shown here is derived from an EMBL/GenBank/DDBJ whole genome shotgun (WGS) entry which is preliminary data.</text>
</comment>
<protein>
    <submittedName>
        <fullName evidence="1">Uncharacterized protein</fullName>
    </submittedName>
</protein>
<gene>
    <name evidence="1" type="ORF">S12H4_23550</name>
</gene>